<accession>A0A6A4GQI3</accession>
<reference evidence="4" key="1">
    <citation type="journal article" date="2019" name="Environ. Microbiol.">
        <title>Fungal ecological strategies reflected in gene transcription - a case study of two litter decomposers.</title>
        <authorList>
            <person name="Barbi F."/>
            <person name="Kohler A."/>
            <person name="Barry K."/>
            <person name="Baskaran P."/>
            <person name="Daum C."/>
            <person name="Fauchery L."/>
            <person name="Ihrmark K."/>
            <person name="Kuo A."/>
            <person name="LaButti K."/>
            <person name="Lipzen A."/>
            <person name="Morin E."/>
            <person name="Grigoriev I.V."/>
            <person name="Henrissat B."/>
            <person name="Lindahl B."/>
            <person name="Martin F."/>
        </authorList>
    </citation>
    <scope>NUCLEOTIDE SEQUENCE</scope>
    <source>
        <strain evidence="4">JB14</strain>
    </source>
</reference>
<feature type="coiled-coil region" evidence="1">
    <location>
        <begin position="405"/>
        <end position="474"/>
    </location>
</feature>
<dbReference type="Proteomes" id="UP000799118">
    <property type="component" value="Unassembled WGS sequence"/>
</dbReference>
<feature type="domain" description="JmjC" evidence="3">
    <location>
        <begin position="29"/>
        <end position="176"/>
    </location>
</feature>
<protein>
    <recommendedName>
        <fullName evidence="3">JmjC domain-containing protein</fullName>
    </recommendedName>
</protein>
<keyword evidence="1" id="KW-0175">Coiled coil</keyword>
<feature type="compositionally biased region" description="Polar residues" evidence="2">
    <location>
        <begin position="588"/>
        <end position="600"/>
    </location>
</feature>
<organism evidence="4 5">
    <name type="scientific">Gymnopus androsaceus JB14</name>
    <dbReference type="NCBI Taxonomy" id="1447944"/>
    <lineage>
        <taxon>Eukaryota</taxon>
        <taxon>Fungi</taxon>
        <taxon>Dikarya</taxon>
        <taxon>Basidiomycota</taxon>
        <taxon>Agaricomycotina</taxon>
        <taxon>Agaricomycetes</taxon>
        <taxon>Agaricomycetidae</taxon>
        <taxon>Agaricales</taxon>
        <taxon>Marasmiineae</taxon>
        <taxon>Omphalotaceae</taxon>
        <taxon>Gymnopus</taxon>
    </lineage>
</organism>
<gene>
    <name evidence="4" type="ORF">BT96DRAFT_1005124</name>
</gene>
<evidence type="ECO:0000313" key="5">
    <source>
        <dbReference type="Proteomes" id="UP000799118"/>
    </source>
</evidence>
<dbReference type="SUPFAM" id="SSF51197">
    <property type="entry name" value="Clavaminate synthase-like"/>
    <property type="match status" value="1"/>
</dbReference>
<sequence length="632" mass="71947">MQDLAIVNRGVGTSNYFTHVDIVANWQAADGLKLLEIRWEPIQVLYHAPKDCDGQMTFTQPGCITAPHIDRYGLEQIMAHLEGEKIWVVWPPTVHNIRKARDFSLTAMADFEQRPSVWFENFEDPQVFLTRAGESYFLGPSVIHACISLTVSAHLGIFCWRRSSFGIAKIHSSYLQEEWLAYKKFEREVVARRTSEDKDAADAIVLRKRLAERDMENRRIDRARDAFRMWKNNWTSMDKEVWEVMLKDEPDSEMDKWYKATYMLKYHGLAPTQNYIPFHLTYPEPIIPPRLAPTQNYIPFHLTYPEPTTPLYSTMSDVPMDQSPDRSQHKFTVVVPSSSEPPSSVIAASTPFRLGKHHLESDGTEDKGSPLKMRAVAGPARKAFDKLQAQNVDLEGNAEYLEHCYQQLQSEFDKAKHLNEQYLKEKNDLIQERSDLARLAESRANEYAALLKQKLELEQVNEDLELTVEQQDIEMRERMDETEQVNAADKEQADKVDRLTASVSHLVASLIRRSAEREGTWLASYAETIAQEARSVATVMQAKEAALTERETEIASLRNQIKKGKYKSRTTVNDDHDADDESPEPTPGASSSTTSIPSDNHSIRDLITDTLAQFMAANPSLHASPGAFNAQA</sequence>
<feature type="region of interest" description="Disordered" evidence="2">
    <location>
        <begin position="564"/>
        <end position="604"/>
    </location>
</feature>
<dbReference type="AlphaFoldDB" id="A0A6A4GQI3"/>
<evidence type="ECO:0000259" key="3">
    <source>
        <dbReference type="PROSITE" id="PS51184"/>
    </source>
</evidence>
<dbReference type="OrthoDB" id="3065857at2759"/>
<dbReference type="Gene3D" id="2.60.120.650">
    <property type="entry name" value="Cupin"/>
    <property type="match status" value="1"/>
</dbReference>
<evidence type="ECO:0000313" key="4">
    <source>
        <dbReference type="EMBL" id="KAE9387434.1"/>
    </source>
</evidence>
<name>A0A6A4GQI3_9AGAR</name>
<proteinExistence type="predicted"/>
<evidence type="ECO:0000256" key="2">
    <source>
        <dbReference type="SAM" id="MobiDB-lite"/>
    </source>
</evidence>
<dbReference type="EMBL" id="ML769801">
    <property type="protein sequence ID" value="KAE9387434.1"/>
    <property type="molecule type" value="Genomic_DNA"/>
</dbReference>
<evidence type="ECO:0000256" key="1">
    <source>
        <dbReference type="SAM" id="Coils"/>
    </source>
</evidence>
<dbReference type="PROSITE" id="PS51184">
    <property type="entry name" value="JMJC"/>
    <property type="match status" value="1"/>
</dbReference>
<dbReference type="InterPro" id="IPR003347">
    <property type="entry name" value="JmjC_dom"/>
</dbReference>
<keyword evidence="5" id="KW-1185">Reference proteome</keyword>